<dbReference type="InterPro" id="IPR018631">
    <property type="entry name" value="AAA-ATPase-like_dom"/>
</dbReference>
<dbReference type="EMBL" id="JAAEJV010000045">
    <property type="protein sequence ID" value="MBF5059853.1"/>
    <property type="molecule type" value="Genomic_DNA"/>
</dbReference>
<evidence type="ECO:0000313" key="3">
    <source>
        <dbReference type="Proteomes" id="UP001194714"/>
    </source>
</evidence>
<dbReference type="Pfam" id="PF08011">
    <property type="entry name" value="PDDEXK_9"/>
    <property type="match status" value="1"/>
</dbReference>
<feature type="domain" description="AAA-ATPase-like" evidence="1">
    <location>
        <begin position="5"/>
        <end position="199"/>
    </location>
</feature>
<reference evidence="2 3" key="1">
    <citation type="submission" date="2020-01" db="EMBL/GenBank/DDBJ databases">
        <title>Draft genome sequence of Cand. Neptunochlamydia vexilliferae K9.</title>
        <authorList>
            <person name="Schulz F."/>
            <person name="Koestlbacher S."/>
            <person name="Wascher F."/>
            <person name="Pizzetti I."/>
            <person name="Horn M."/>
        </authorList>
    </citation>
    <scope>NUCLEOTIDE SEQUENCE [LARGE SCALE GENOMIC DNA]</scope>
    <source>
        <strain evidence="2 3">K9</strain>
    </source>
</reference>
<evidence type="ECO:0000259" key="1">
    <source>
        <dbReference type="Pfam" id="PF09820"/>
    </source>
</evidence>
<protein>
    <recommendedName>
        <fullName evidence="1">AAA-ATPase-like domain-containing protein</fullName>
    </recommendedName>
</protein>
<dbReference type="PANTHER" id="PTHR34825">
    <property type="entry name" value="CONSERVED PROTEIN, WITH A WEAK D-GALACTARATE DEHYDRATASE/ALTRONATE HYDROLASE DOMAIN"/>
    <property type="match status" value="1"/>
</dbReference>
<dbReference type="RefSeq" id="WP_194848165.1">
    <property type="nucleotide sequence ID" value="NZ_JAAEJV010000045.1"/>
</dbReference>
<dbReference type="InterPro" id="IPR027417">
    <property type="entry name" value="P-loop_NTPase"/>
</dbReference>
<sequence length="529" mass="60763">MKKLPIGLQSISEVINGGYVYIDKTQFAYDLIEQGKHYFVARPRRFGKSLFINTLKEILKGNKELFKECAIYSTDYKWEAHPFVHLDFTQILTGSQEDLEKSLTRALGQIADTYHISNEISSPKEGLIDIVKALAKKGQVAVLIDEYDKPIIDNLKDINLAEKNRNLLQNFFGALKGLDEYLKFTFITGISKFSQVSLFSGLNNLKDMTTRPKYATLFGYSEEEITHAFQDHIAAVMKKRENKSKQEILSEMRQWYNGYRFSYEGAPVYNPFSTLNFLDEGRPQSFWYSTGTPSFLIELIKKMPTPSFQLSGIQAKPSELIDIGDLEDIDLKALMWQTGYLTFQSYDVKRDLYKLDFPNREVRRAFFDSLLQKFAKISPADVSLQSLECRSDLANHDLSTFFERINVYFAKIPYNLFKNACEAFYHSIFLILLEGMGIKTHAEDPTNIGRIDLVFELENTTYIIEFKVDKDGHAAFEQADLRKYKEKYTHNGNHVAVVGINFSSESRNISDWKGELLSPSGESIKMFAP</sequence>
<comment type="caution">
    <text evidence="2">The sequence shown here is derived from an EMBL/GenBank/DDBJ whole genome shotgun (WGS) entry which is preliminary data.</text>
</comment>
<dbReference type="PANTHER" id="PTHR34825:SF1">
    <property type="entry name" value="AAA-ATPASE-LIKE DOMAIN-CONTAINING PROTEIN"/>
    <property type="match status" value="1"/>
</dbReference>
<organism evidence="2 3">
    <name type="scientific">Candidatus Neptunichlamydia vexilliferae</name>
    <dbReference type="NCBI Taxonomy" id="1651774"/>
    <lineage>
        <taxon>Bacteria</taxon>
        <taxon>Pseudomonadati</taxon>
        <taxon>Chlamydiota</taxon>
        <taxon>Chlamydiia</taxon>
        <taxon>Parachlamydiales</taxon>
        <taxon>Simkaniaceae</taxon>
        <taxon>Candidatus Neptunichlamydia</taxon>
    </lineage>
</organism>
<proteinExistence type="predicted"/>
<dbReference type="InterPro" id="IPR012547">
    <property type="entry name" value="PDDEXK_9"/>
</dbReference>
<dbReference type="SUPFAM" id="SSF52540">
    <property type="entry name" value="P-loop containing nucleoside triphosphate hydrolases"/>
    <property type="match status" value="1"/>
</dbReference>
<accession>A0ABS0B0D1</accession>
<name>A0ABS0B0D1_9BACT</name>
<keyword evidence="3" id="KW-1185">Reference proteome</keyword>
<dbReference type="Gene3D" id="3.40.50.300">
    <property type="entry name" value="P-loop containing nucleotide triphosphate hydrolases"/>
    <property type="match status" value="1"/>
</dbReference>
<evidence type="ECO:0000313" key="2">
    <source>
        <dbReference type="EMBL" id="MBF5059853.1"/>
    </source>
</evidence>
<dbReference type="Proteomes" id="UP001194714">
    <property type="component" value="Unassembled WGS sequence"/>
</dbReference>
<gene>
    <name evidence="2" type="ORF">NEPTK9_001372</name>
</gene>
<dbReference type="Pfam" id="PF09820">
    <property type="entry name" value="AAA-ATPase_like"/>
    <property type="match status" value="1"/>
</dbReference>